<dbReference type="Gene3D" id="1.10.287.2900">
    <property type="match status" value="2"/>
</dbReference>
<reference evidence="2" key="2">
    <citation type="submission" date="2021-01" db="EMBL/GenBank/DDBJ databases">
        <authorList>
            <person name="Schikora-Tamarit M.A."/>
        </authorList>
    </citation>
    <scope>NUCLEOTIDE SEQUENCE</scope>
    <source>
        <strain evidence="2">CBS6075</strain>
    </source>
</reference>
<organism evidence="2 3">
    <name type="scientific">Ogataea philodendri</name>
    <dbReference type="NCBI Taxonomy" id="1378263"/>
    <lineage>
        <taxon>Eukaryota</taxon>
        <taxon>Fungi</taxon>
        <taxon>Dikarya</taxon>
        <taxon>Ascomycota</taxon>
        <taxon>Saccharomycotina</taxon>
        <taxon>Pichiomycetes</taxon>
        <taxon>Pichiales</taxon>
        <taxon>Pichiaceae</taxon>
        <taxon>Ogataea</taxon>
    </lineage>
</organism>
<dbReference type="AlphaFoldDB" id="A0A9P8P1U1"/>
<dbReference type="InterPro" id="IPR031731">
    <property type="entry name" value="CX9C"/>
</dbReference>
<dbReference type="PANTHER" id="PTHR47106">
    <property type="entry name" value="COILED-COIL-HELIX-COILED-COIL-HELIX DOMAIN-CONTAINING PROTEIN 5"/>
    <property type="match status" value="1"/>
</dbReference>
<dbReference type="Pfam" id="PF16860">
    <property type="entry name" value="CX9C"/>
    <property type="match status" value="1"/>
</dbReference>
<gene>
    <name evidence="2" type="ORF">OGAPHI_004605</name>
</gene>
<proteinExistence type="predicted"/>
<sequence>MAVLDDIILQDVAKSCGAQFRNYHECILAPDGDAKKCLPLQDELQNCVKNDVPSFQRIQKNCATKIAEFESCLKKGSSISCSDQLKALRSCALQQVESSKSSQ</sequence>
<comment type="caution">
    <text evidence="2">The sequence shown here is derived from an EMBL/GenBank/DDBJ whole genome shotgun (WGS) entry which is preliminary data.</text>
</comment>
<dbReference type="GO" id="GO:0005758">
    <property type="term" value="C:mitochondrial intermembrane space"/>
    <property type="evidence" value="ECO:0007669"/>
    <property type="project" value="TreeGrafter"/>
</dbReference>
<dbReference type="PROSITE" id="PS51808">
    <property type="entry name" value="CHCH"/>
    <property type="match status" value="1"/>
</dbReference>
<dbReference type="GO" id="GO:0045333">
    <property type="term" value="P:cellular respiration"/>
    <property type="evidence" value="ECO:0007669"/>
    <property type="project" value="TreeGrafter"/>
</dbReference>
<accession>A0A9P8P1U1</accession>
<dbReference type="InterPro" id="IPR052848">
    <property type="entry name" value="CHCH_domain-containing_protein"/>
</dbReference>
<dbReference type="RefSeq" id="XP_046060525.1">
    <property type="nucleotide sequence ID" value="XM_046205701.1"/>
</dbReference>
<dbReference type="GeneID" id="70236570"/>
<protein>
    <recommendedName>
        <fullName evidence="1">IMS import disulfide relay-system CHCH-CHCH-like Cx9C domain-containing protein</fullName>
    </recommendedName>
</protein>
<evidence type="ECO:0000313" key="3">
    <source>
        <dbReference type="Proteomes" id="UP000769157"/>
    </source>
</evidence>
<reference evidence="2" key="1">
    <citation type="journal article" date="2021" name="Open Biol.">
        <title>Shared evolutionary footprints suggest mitochondrial oxidative damage underlies multiple complex I losses in fungi.</title>
        <authorList>
            <person name="Schikora-Tamarit M.A."/>
            <person name="Marcet-Houben M."/>
            <person name="Nosek J."/>
            <person name="Gabaldon T."/>
        </authorList>
    </citation>
    <scope>NUCLEOTIDE SEQUENCE</scope>
    <source>
        <strain evidence="2">CBS6075</strain>
    </source>
</reference>
<feature type="domain" description="IMS import disulfide relay-system CHCH-CHCH-like Cx9C" evidence="1">
    <location>
        <begin position="9"/>
        <end position="52"/>
    </location>
</feature>
<name>A0A9P8P1U1_9ASCO</name>
<evidence type="ECO:0000313" key="2">
    <source>
        <dbReference type="EMBL" id="KAH3664253.1"/>
    </source>
</evidence>
<evidence type="ECO:0000259" key="1">
    <source>
        <dbReference type="Pfam" id="PF16860"/>
    </source>
</evidence>
<dbReference type="Proteomes" id="UP000769157">
    <property type="component" value="Unassembled WGS sequence"/>
</dbReference>
<dbReference type="EMBL" id="JAEUBE010000327">
    <property type="protein sequence ID" value="KAH3664253.1"/>
    <property type="molecule type" value="Genomic_DNA"/>
</dbReference>
<keyword evidence="3" id="KW-1185">Reference proteome</keyword>
<dbReference type="PANTHER" id="PTHR47106:SF1">
    <property type="entry name" value="COILED-COIL-HELIX-COILED-COIL-HELIX DOMAIN-CONTAINING PROTEIN 5"/>
    <property type="match status" value="1"/>
</dbReference>
<dbReference type="OrthoDB" id="276296at2759"/>